<dbReference type="EMBL" id="MN740468">
    <property type="protein sequence ID" value="QHU28008.1"/>
    <property type="molecule type" value="Genomic_DNA"/>
</dbReference>
<accession>A0A6C0LE23</accession>
<feature type="compositionally biased region" description="Low complexity" evidence="1">
    <location>
        <begin position="156"/>
        <end position="175"/>
    </location>
</feature>
<organism evidence="3">
    <name type="scientific">viral metagenome</name>
    <dbReference type="NCBI Taxonomy" id="1070528"/>
    <lineage>
        <taxon>unclassified sequences</taxon>
        <taxon>metagenomes</taxon>
        <taxon>organismal metagenomes</taxon>
    </lineage>
</organism>
<evidence type="ECO:0000256" key="1">
    <source>
        <dbReference type="SAM" id="MobiDB-lite"/>
    </source>
</evidence>
<sequence length="906" mass="93008">MSNPFSNLDGTNLLEQLILPKIEMGVSGYEVKTDIGNLDIVYSNQVGTSQLPIRNTYSTNIQSQTITNTGTVFSRYVGSMTNPINTLYYQNLWPPISTSGGTGSGSTGPAGATGSQGPTGAQGATGIQGPTGPTGPQGSNGVQGPKGDTGIGITGPQGQQGLQGLQGLRGVTGPVGPAGSGGGTSISYLGPTGQIVFFNSSGLTSSSKLSFDGTSLYTPTTILNDNNGSLIRSTTTSTATFLQSGTPANSGIPLIITRPYSSTPTSVFDTQNQRVSINKNIQTYSLPSYPEPTLDIQGQTQITFNGNSYATGLGYTGSSGTIFLPSTTGTSYKLYGWGQGGLGPNALAAQEIEFPIPSGTTLSWFYGGGGTGVFKGGDALFVTYNGSTAIVGGGGGGSTFLYGGNGQDATSSTGGTGGQYSNSTVEYLSYNIGSTASVTIPNLTIVGGQGSTGFNLLSVNISSSNVRLSENTIISFNNPSIGYSGQGKKDIITYPPGTTVTITGSQQFDNATFTTSTIKSIFTDLTSAAIQIPNGVTGTTVGSTGVTGNGISNYTNNTTLYPLIQGNQVEIQNTSGFIANTPISTLNLNGSYRFILGSTASIQIDNFYTQSNNFQTLIINQSNTNLGLLIGNSLVTITGLTSDTLVIPQTYTLPAGSKISTVLTQRNIYGGFGYLFNGGTGGIETTGGTGGTGGTGMSGLQLLGGGGGGGFYGGGGGLYGIGGNGSSTGPNGTIINYQNATYPYTNKYNSTYGSPGTNGYLVIESIITGSQFPALVVTGNETIAGTLTVGSPSSGAGVGGISSQGDIRTDGNVTAYSDIRVKENIQNIDSALEKVLKLRGVYYTRKDREDSRRNVGVIAQEVEDVLPEVVFTDDSEDKNKSVAYGNIIALLIEAIKEQNEQIKKLQ</sequence>
<reference evidence="3" key="1">
    <citation type="journal article" date="2020" name="Nature">
        <title>Giant virus diversity and host interactions through global metagenomics.</title>
        <authorList>
            <person name="Schulz F."/>
            <person name="Roux S."/>
            <person name="Paez-Espino D."/>
            <person name="Jungbluth S."/>
            <person name="Walsh D.A."/>
            <person name="Denef V.J."/>
            <person name="McMahon K.D."/>
            <person name="Konstantinidis K.T."/>
            <person name="Eloe-Fadrosh E.A."/>
            <person name="Kyrpides N.C."/>
            <person name="Woyke T."/>
        </authorList>
    </citation>
    <scope>NUCLEOTIDE SEQUENCE</scope>
    <source>
        <strain evidence="3">GVMAG-M-3300027770-17</strain>
    </source>
</reference>
<proteinExistence type="predicted"/>
<evidence type="ECO:0000313" key="3">
    <source>
        <dbReference type="EMBL" id="QHU28008.1"/>
    </source>
</evidence>
<dbReference type="Pfam" id="PF13884">
    <property type="entry name" value="Peptidase_S74"/>
    <property type="match status" value="1"/>
</dbReference>
<feature type="region of interest" description="Disordered" evidence="1">
    <location>
        <begin position="99"/>
        <end position="178"/>
    </location>
</feature>
<dbReference type="PROSITE" id="PS51688">
    <property type="entry name" value="ICA"/>
    <property type="match status" value="1"/>
</dbReference>
<feature type="domain" description="Peptidase S74" evidence="2">
    <location>
        <begin position="817"/>
        <end position="906"/>
    </location>
</feature>
<evidence type="ECO:0000259" key="2">
    <source>
        <dbReference type="PROSITE" id="PS51688"/>
    </source>
</evidence>
<protein>
    <recommendedName>
        <fullName evidence="2">Peptidase S74 domain-containing protein</fullName>
    </recommendedName>
</protein>
<name>A0A6C0LE23_9ZZZZ</name>
<feature type="compositionally biased region" description="Low complexity" evidence="1">
    <location>
        <begin position="109"/>
        <end position="139"/>
    </location>
</feature>
<dbReference type="InterPro" id="IPR030392">
    <property type="entry name" value="S74_ICA"/>
</dbReference>
<dbReference type="AlphaFoldDB" id="A0A6C0LE23"/>